<dbReference type="Gene3D" id="3.40.50.300">
    <property type="entry name" value="P-loop containing nucleotide triphosphate hydrolases"/>
    <property type="match status" value="1"/>
</dbReference>
<evidence type="ECO:0000256" key="1">
    <source>
        <dbReference type="ARBA" id="ARBA00022679"/>
    </source>
</evidence>
<keyword evidence="2" id="KW-0547">Nucleotide-binding</keyword>
<dbReference type="HAMAP" id="MF_00235">
    <property type="entry name" value="Adenylate_kinase_Adk"/>
    <property type="match status" value="1"/>
</dbReference>
<keyword evidence="1 4" id="KW-0808">Transferase</keyword>
<organism evidence="6 7">
    <name type="scientific">Clydaea vesicula</name>
    <dbReference type="NCBI Taxonomy" id="447962"/>
    <lineage>
        <taxon>Eukaryota</taxon>
        <taxon>Fungi</taxon>
        <taxon>Fungi incertae sedis</taxon>
        <taxon>Chytridiomycota</taxon>
        <taxon>Chytridiomycota incertae sedis</taxon>
        <taxon>Chytridiomycetes</taxon>
        <taxon>Lobulomycetales</taxon>
        <taxon>Lobulomycetaceae</taxon>
        <taxon>Clydaea</taxon>
    </lineage>
</organism>
<dbReference type="Proteomes" id="UP001211065">
    <property type="component" value="Unassembled WGS sequence"/>
</dbReference>
<dbReference type="PRINTS" id="PR00094">
    <property type="entry name" value="ADENYLTKNASE"/>
</dbReference>
<dbReference type="Pfam" id="PF05191">
    <property type="entry name" value="ADK_lid"/>
    <property type="match status" value="1"/>
</dbReference>
<dbReference type="PROSITE" id="PS00113">
    <property type="entry name" value="ADENYLATE_KINASE"/>
    <property type="match status" value="1"/>
</dbReference>
<evidence type="ECO:0000256" key="2">
    <source>
        <dbReference type="ARBA" id="ARBA00022741"/>
    </source>
</evidence>
<name>A0AAD5XY56_9FUNG</name>
<keyword evidence="3 4" id="KW-0418">Kinase</keyword>
<dbReference type="InterPro" id="IPR007862">
    <property type="entry name" value="Adenylate_kinase_lid-dom"/>
</dbReference>
<dbReference type="AlphaFoldDB" id="A0AAD5XY56"/>
<evidence type="ECO:0000313" key="6">
    <source>
        <dbReference type="EMBL" id="KAJ3219804.1"/>
    </source>
</evidence>
<evidence type="ECO:0000259" key="5">
    <source>
        <dbReference type="Pfam" id="PF05191"/>
    </source>
</evidence>
<dbReference type="InterPro" id="IPR000850">
    <property type="entry name" value="Adenylat/UMP-CMP_kin"/>
</dbReference>
<dbReference type="PANTHER" id="PTHR23359">
    <property type="entry name" value="NUCLEOTIDE KINASE"/>
    <property type="match status" value="1"/>
</dbReference>
<dbReference type="SUPFAM" id="SSF52540">
    <property type="entry name" value="P-loop containing nucleoside triphosphate hydrolases"/>
    <property type="match status" value="1"/>
</dbReference>
<sequence>MNTWCELVNDDLAVRVVFEELKKFSKENWLLDGFPRTLGQAKKLDESLNEVNHPLDLVLNLDVPEDIILKRIVDRYIHPASGRTYNLNFNPPRRHGFDDLTGEKLVKREDDDIKIVKKRIRTYHLSTEPLLDYYRQKGVLKNFVGKTSAEIFPKLEKVLIDYNSKILIYYDKTQKAAGKPTILT</sequence>
<dbReference type="InterPro" id="IPR027417">
    <property type="entry name" value="P-loop_NTPase"/>
</dbReference>
<dbReference type="CDD" id="cd01428">
    <property type="entry name" value="ADK"/>
    <property type="match status" value="1"/>
</dbReference>
<accession>A0AAD5XY56</accession>
<dbReference type="InterPro" id="IPR033690">
    <property type="entry name" value="Adenylat_kinase_CS"/>
</dbReference>
<dbReference type="EMBL" id="JADGJW010000326">
    <property type="protein sequence ID" value="KAJ3219804.1"/>
    <property type="molecule type" value="Genomic_DNA"/>
</dbReference>
<proteinExistence type="inferred from homology"/>
<protein>
    <submittedName>
        <fullName evidence="6">GTP:AMP phosphotransferase ak3, mitochondrial</fullName>
    </submittedName>
</protein>
<evidence type="ECO:0000313" key="7">
    <source>
        <dbReference type="Proteomes" id="UP001211065"/>
    </source>
</evidence>
<reference evidence="6" key="1">
    <citation type="submission" date="2020-05" db="EMBL/GenBank/DDBJ databases">
        <title>Phylogenomic resolution of chytrid fungi.</title>
        <authorList>
            <person name="Stajich J.E."/>
            <person name="Amses K."/>
            <person name="Simmons R."/>
            <person name="Seto K."/>
            <person name="Myers J."/>
            <person name="Bonds A."/>
            <person name="Quandt C.A."/>
            <person name="Barry K."/>
            <person name="Liu P."/>
            <person name="Grigoriev I."/>
            <person name="Longcore J.E."/>
            <person name="James T.Y."/>
        </authorList>
    </citation>
    <scope>NUCLEOTIDE SEQUENCE</scope>
    <source>
        <strain evidence="6">JEL0476</strain>
    </source>
</reference>
<evidence type="ECO:0000256" key="3">
    <source>
        <dbReference type="ARBA" id="ARBA00022777"/>
    </source>
</evidence>
<dbReference type="Pfam" id="PF00406">
    <property type="entry name" value="ADK"/>
    <property type="match status" value="1"/>
</dbReference>
<comment type="caution">
    <text evidence="6">The sequence shown here is derived from an EMBL/GenBank/DDBJ whole genome shotgun (WGS) entry which is preliminary data.</text>
</comment>
<comment type="similarity">
    <text evidence="4">Belongs to the adenylate kinase family.</text>
</comment>
<feature type="domain" description="Adenylate kinase active site lid" evidence="5">
    <location>
        <begin position="75"/>
        <end position="110"/>
    </location>
</feature>
<evidence type="ECO:0000256" key="4">
    <source>
        <dbReference type="RuleBase" id="RU003330"/>
    </source>
</evidence>
<dbReference type="GO" id="GO:0005524">
    <property type="term" value="F:ATP binding"/>
    <property type="evidence" value="ECO:0007669"/>
    <property type="project" value="InterPro"/>
</dbReference>
<keyword evidence="7" id="KW-1185">Reference proteome</keyword>
<dbReference type="GO" id="GO:0004017">
    <property type="term" value="F:AMP kinase activity"/>
    <property type="evidence" value="ECO:0007669"/>
    <property type="project" value="InterPro"/>
</dbReference>
<gene>
    <name evidence="6" type="primary">AK3</name>
    <name evidence="6" type="ORF">HK099_004567</name>
</gene>